<keyword evidence="1" id="KW-0732">Signal</keyword>
<dbReference type="GeneID" id="92714144"/>
<feature type="chain" id="PRO_5012816352" evidence="1">
    <location>
        <begin position="26"/>
        <end position="227"/>
    </location>
</feature>
<proteinExistence type="predicted"/>
<gene>
    <name evidence="2" type="ORF">SAMN05444350_13366</name>
</gene>
<keyword evidence="3" id="KW-1185">Reference proteome</keyword>
<dbReference type="AlphaFoldDB" id="A0A1M6K1M3"/>
<evidence type="ECO:0000313" key="3">
    <source>
        <dbReference type="Proteomes" id="UP000184192"/>
    </source>
</evidence>
<reference evidence="3" key="1">
    <citation type="submission" date="2016-11" db="EMBL/GenBank/DDBJ databases">
        <authorList>
            <person name="Varghese N."/>
            <person name="Submissions S."/>
        </authorList>
    </citation>
    <scope>NUCLEOTIDE SEQUENCE [LARGE SCALE GENOMIC DNA]</scope>
    <source>
        <strain evidence="3">DSM 26884</strain>
    </source>
</reference>
<evidence type="ECO:0000313" key="2">
    <source>
        <dbReference type="EMBL" id="SHJ52762.1"/>
    </source>
</evidence>
<dbReference type="RefSeq" id="WP_139261900.1">
    <property type="nucleotide sequence ID" value="NZ_FQZN01000033.1"/>
</dbReference>
<accession>A0A1M6K1M3</accession>
<organism evidence="2 3">
    <name type="scientific">Bacteroides stercorirosoris</name>
    <dbReference type="NCBI Taxonomy" id="871324"/>
    <lineage>
        <taxon>Bacteria</taxon>
        <taxon>Pseudomonadati</taxon>
        <taxon>Bacteroidota</taxon>
        <taxon>Bacteroidia</taxon>
        <taxon>Bacteroidales</taxon>
        <taxon>Bacteroidaceae</taxon>
        <taxon>Bacteroides</taxon>
    </lineage>
</organism>
<dbReference type="Proteomes" id="UP000184192">
    <property type="component" value="Unassembled WGS sequence"/>
</dbReference>
<evidence type="ECO:0000256" key="1">
    <source>
        <dbReference type="SAM" id="SignalP"/>
    </source>
</evidence>
<feature type="signal peptide" evidence="1">
    <location>
        <begin position="1"/>
        <end position="25"/>
    </location>
</feature>
<protein>
    <submittedName>
        <fullName evidence="2">Uncharacterized protein</fullName>
    </submittedName>
</protein>
<sequence length="227" mass="25312">MKQLFTLIFTLAILSLNLVSCVTLPSPPLPAPYAFAGVFDYSPLTSKGVFVTESNSVSFDYETIGSLYAISDGGWINKTYVEPSLDALYNEVLKQLAAYNANGIVNLKINVSGRIADRTKRYSLEGMAIRKTDAGKINAQVSTARRIIGKIDGISLQILEAYSNGTRVLTSQKLNVSQLRQAWKKYFYNQSQIQFYTEKGLADKVAYASFIDRQIVNYETNEFIPLE</sequence>
<name>A0A1M6K1M3_9BACE</name>
<dbReference type="EMBL" id="FQZN01000033">
    <property type="protein sequence ID" value="SHJ52762.1"/>
    <property type="molecule type" value="Genomic_DNA"/>
</dbReference>